<dbReference type="Pfam" id="PF00166">
    <property type="entry name" value="Cpn10"/>
    <property type="match status" value="1"/>
</dbReference>
<dbReference type="GO" id="GO:0005524">
    <property type="term" value="F:ATP binding"/>
    <property type="evidence" value="ECO:0007669"/>
    <property type="project" value="InterPro"/>
</dbReference>
<proteinExistence type="predicted"/>
<protein>
    <recommendedName>
        <fullName evidence="3">Co-chaperonin GroES</fullName>
    </recommendedName>
</protein>
<reference evidence="2" key="1">
    <citation type="journal article" date="2015" name="Front. Microbiol.">
        <title>Combining genomic sequencing methods to explore viral diversity and reveal potential virus-host interactions.</title>
        <authorList>
            <person name="Chow C.E."/>
            <person name="Winget D.M."/>
            <person name="White R.A.III."/>
            <person name="Hallam S.J."/>
            <person name="Suttle C.A."/>
        </authorList>
    </citation>
    <scope>NUCLEOTIDE SEQUENCE</scope>
    <source>
        <strain evidence="2">Oxic3_1</strain>
    </source>
</reference>
<dbReference type="PRINTS" id="PR00297">
    <property type="entry name" value="CHAPERONIN10"/>
</dbReference>
<dbReference type="EMBL" id="KR029607">
    <property type="protein sequence ID" value="AKH48659.1"/>
    <property type="molecule type" value="Genomic_DNA"/>
</dbReference>
<dbReference type="InterPro" id="IPR011032">
    <property type="entry name" value="GroES-like_sf"/>
</dbReference>
<accession>A0A0F7L7W5</accession>
<sequence length="86" mass="9916">MKAVGKYIVIEPIKEVDVQTKGGLILAEKQREDVRYRRAKVVEPGSDVNVLKKGDEIYYDRSSGFNIEINKEEYKVIKEFDVVIIL</sequence>
<dbReference type="SMR" id="A0A0F7L7W5"/>
<reference evidence="2" key="2">
    <citation type="submission" date="2015-03" db="EMBL/GenBank/DDBJ databases">
        <authorList>
            <person name="Chow C.-E.T."/>
            <person name="Winget D.M."/>
            <person name="White R.A.III."/>
            <person name="Hallam S.J."/>
            <person name="Suttle C.A."/>
        </authorList>
    </citation>
    <scope>NUCLEOTIDE SEQUENCE</scope>
    <source>
        <strain evidence="2">Oxic3_1</strain>
    </source>
</reference>
<dbReference type="GO" id="GO:0044183">
    <property type="term" value="F:protein folding chaperone"/>
    <property type="evidence" value="ECO:0007669"/>
    <property type="project" value="InterPro"/>
</dbReference>
<dbReference type="InterPro" id="IPR020818">
    <property type="entry name" value="Chaperonin_GroES"/>
</dbReference>
<dbReference type="CDD" id="cd00320">
    <property type="entry name" value="cpn10"/>
    <property type="match status" value="1"/>
</dbReference>
<evidence type="ECO:0008006" key="3">
    <source>
        <dbReference type="Google" id="ProtNLM"/>
    </source>
</evidence>
<dbReference type="SUPFAM" id="SSF50129">
    <property type="entry name" value="GroES-like"/>
    <property type="match status" value="1"/>
</dbReference>
<keyword evidence="1" id="KW-0143">Chaperone</keyword>
<evidence type="ECO:0000256" key="1">
    <source>
        <dbReference type="ARBA" id="ARBA00023186"/>
    </source>
</evidence>
<dbReference type="Gene3D" id="2.30.33.40">
    <property type="entry name" value="GroES chaperonin"/>
    <property type="match status" value="1"/>
</dbReference>
<name>A0A0F7L7W5_9VIRU</name>
<dbReference type="SMART" id="SM00883">
    <property type="entry name" value="Cpn10"/>
    <property type="match status" value="1"/>
</dbReference>
<organism evidence="2">
    <name type="scientific">uncultured marine virus</name>
    <dbReference type="NCBI Taxonomy" id="186617"/>
    <lineage>
        <taxon>Viruses</taxon>
        <taxon>environmental samples</taxon>
    </lineage>
</organism>
<evidence type="ECO:0000313" key="2">
    <source>
        <dbReference type="EMBL" id="AKH48659.1"/>
    </source>
</evidence>
<dbReference type="InterPro" id="IPR037124">
    <property type="entry name" value="Chaperonin_GroES_sf"/>
</dbReference>